<name>A0ABN7WVM7_GIGMA</name>
<comment type="caution">
    <text evidence="2">The sequence shown here is derived from an EMBL/GenBank/DDBJ whole genome shotgun (WGS) entry which is preliminary data.</text>
</comment>
<feature type="region of interest" description="Disordered" evidence="1">
    <location>
        <begin position="19"/>
        <end position="59"/>
    </location>
</feature>
<sequence>MTLITISKLTAGEFQQLVNCNNDNNDDSEDKSSQKNDDSAKEELSQDNDIENGPCQDTGLLQITNNLSRDTMQIPIILTVDQQNENYELTFQPNIDYQSLSNYSGDYSIINNQL</sequence>
<accession>A0ABN7WVM7</accession>
<dbReference type="Proteomes" id="UP000789901">
    <property type="component" value="Unassembled WGS sequence"/>
</dbReference>
<proteinExistence type="predicted"/>
<feature type="compositionally biased region" description="Basic and acidic residues" evidence="1">
    <location>
        <begin position="30"/>
        <end position="44"/>
    </location>
</feature>
<evidence type="ECO:0000313" key="3">
    <source>
        <dbReference type="Proteomes" id="UP000789901"/>
    </source>
</evidence>
<dbReference type="EMBL" id="CAJVQB010063175">
    <property type="protein sequence ID" value="CAG8840564.1"/>
    <property type="molecule type" value="Genomic_DNA"/>
</dbReference>
<organism evidence="2 3">
    <name type="scientific">Gigaspora margarita</name>
    <dbReference type="NCBI Taxonomy" id="4874"/>
    <lineage>
        <taxon>Eukaryota</taxon>
        <taxon>Fungi</taxon>
        <taxon>Fungi incertae sedis</taxon>
        <taxon>Mucoromycota</taxon>
        <taxon>Glomeromycotina</taxon>
        <taxon>Glomeromycetes</taxon>
        <taxon>Diversisporales</taxon>
        <taxon>Gigasporaceae</taxon>
        <taxon>Gigaspora</taxon>
    </lineage>
</organism>
<evidence type="ECO:0000256" key="1">
    <source>
        <dbReference type="SAM" id="MobiDB-lite"/>
    </source>
</evidence>
<reference evidence="2 3" key="1">
    <citation type="submission" date="2021-06" db="EMBL/GenBank/DDBJ databases">
        <authorList>
            <person name="Kallberg Y."/>
            <person name="Tangrot J."/>
            <person name="Rosling A."/>
        </authorList>
    </citation>
    <scope>NUCLEOTIDE SEQUENCE [LARGE SCALE GENOMIC DNA]</scope>
    <source>
        <strain evidence="2 3">120-4 pot B 10/14</strain>
    </source>
</reference>
<protein>
    <submittedName>
        <fullName evidence="2">9539_t:CDS:1</fullName>
    </submittedName>
</protein>
<evidence type="ECO:0000313" key="2">
    <source>
        <dbReference type="EMBL" id="CAG8840564.1"/>
    </source>
</evidence>
<keyword evidence="3" id="KW-1185">Reference proteome</keyword>
<gene>
    <name evidence="2" type="ORF">GMARGA_LOCUS34969</name>
</gene>